<organism evidence="5 6">
    <name type="scientific">Maridesulfovibrio ferrireducens</name>
    <dbReference type="NCBI Taxonomy" id="246191"/>
    <lineage>
        <taxon>Bacteria</taxon>
        <taxon>Pseudomonadati</taxon>
        <taxon>Thermodesulfobacteriota</taxon>
        <taxon>Desulfovibrionia</taxon>
        <taxon>Desulfovibrionales</taxon>
        <taxon>Desulfovibrionaceae</taxon>
        <taxon>Maridesulfovibrio</taxon>
    </lineage>
</organism>
<gene>
    <name evidence="5" type="ORF">SAMN05660337_0883</name>
</gene>
<keyword evidence="3 4" id="KW-0732">Signal</keyword>
<dbReference type="GO" id="GO:0046872">
    <property type="term" value="F:metal ion binding"/>
    <property type="evidence" value="ECO:0007669"/>
    <property type="project" value="InterPro"/>
</dbReference>
<dbReference type="InterPro" id="IPR050492">
    <property type="entry name" value="Bact_metal-bind_prot9"/>
</dbReference>
<dbReference type="OrthoDB" id="9810636at2"/>
<evidence type="ECO:0000256" key="1">
    <source>
        <dbReference type="ARBA" id="ARBA00011028"/>
    </source>
</evidence>
<evidence type="ECO:0000313" key="6">
    <source>
        <dbReference type="Proteomes" id="UP000199053"/>
    </source>
</evidence>
<dbReference type="InterPro" id="IPR006127">
    <property type="entry name" value="ZnuA-like"/>
</dbReference>
<dbReference type="GO" id="GO:0030001">
    <property type="term" value="P:metal ion transport"/>
    <property type="evidence" value="ECO:0007669"/>
    <property type="project" value="InterPro"/>
</dbReference>
<dbReference type="Pfam" id="PF01297">
    <property type="entry name" value="ZnuA"/>
    <property type="match status" value="1"/>
</dbReference>
<protein>
    <submittedName>
        <fullName evidence="5">Zinc transport system substrate-binding protein</fullName>
    </submittedName>
</protein>
<dbReference type="PANTHER" id="PTHR42953">
    <property type="entry name" value="HIGH-AFFINITY ZINC UPTAKE SYSTEM PROTEIN ZNUA-RELATED"/>
    <property type="match status" value="1"/>
</dbReference>
<evidence type="ECO:0000256" key="4">
    <source>
        <dbReference type="SAM" id="SignalP"/>
    </source>
</evidence>
<feature type="signal peptide" evidence="4">
    <location>
        <begin position="1"/>
        <end position="23"/>
    </location>
</feature>
<reference evidence="6" key="1">
    <citation type="submission" date="2016-10" db="EMBL/GenBank/DDBJ databases">
        <authorList>
            <person name="Varghese N."/>
            <person name="Submissions S."/>
        </authorList>
    </citation>
    <scope>NUCLEOTIDE SEQUENCE [LARGE SCALE GENOMIC DNA]</scope>
    <source>
        <strain evidence="6">DSM 16995</strain>
    </source>
</reference>
<dbReference type="Proteomes" id="UP000199053">
    <property type="component" value="Unassembled WGS sequence"/>
</dbReference>
<evidence type="ECO:0000256" key="2">
    <source>
        <dbReference type="ARBA" id="ARBA00022448"/>
    </source>
</evidence>
<sequence>MSACKLKYIFTIALLLIGTVAHTAPLQVTVSIVPQKYFVKKIGGDLVDVNIMVRPGRSPAIYEPQPRQMAQLSKAAIYFAIGVPFEQAWLPRFKSANTNLKIVHLSECVVKQPMQEHLHGEKEHRDHSENFLTDPHIWLSPPLVRILSIQIRDSLIEADPQNANIYRKNYYTFAEEIDELDNELINTFKGSTNQQSFMVYHPSWGYFARAYGLRQIPIELEGKEPSPKEMTHIIDFARKNSVSTIFIQPQFSRKSAQAIASSIGARILVADPLSADWDENLRKTAKAFLNGSR</sequence>
<dbReference type="RefSeq" id="WP_092158577.1">
    <property type="nucleotide sequence ID" value="NZ_FNGA01000001.1"/>
</dbReference>
<accession>A0A1G9D2H3</accession>
<dbReference type="STRING" id="246191.SAMN05660337_0883"/>
<evidence type="ECO:0000256" key="3">
    <source>
        <dbReference type="ARBA" id="ARBA00022729"/>
    </source>
</evidence>
<feature type="chain" id="PRO_5011557873" evidence="4">
    <location>
        <begin position="24"/>
        <end position="293"/>
    </location>
</feature>
<comment type="similarity">
    <text evidence="1">Belongs to the bacterial solute-binding protein 9 family.</text>
</comment>
<dbReference type="EMBL" id="FNGA01000001">
    <property type="protein sequence ID" value="SDK58121.1"/>
    <property type="molecule type" value="Genomic_DNA"/>
</dbReference>
<dbReference type="PANTHER" id="PTHR42953:SF3">
    <property type="entry name" value="HIGH-AFFINITY ZINC UPTAKE SYSTEM PROTEIN ZNUA"/>
    <property type="match status" value="1"/>
</dbReference>
<keyword evidence="6" id="KW-1185">Reference proteome</keyword>
<proteinExistence type="inferred from homology"/>
<dbReference type="AlphaFoldDB" id="A0A1G9D2H3"/>
<name>A0A1G9D2H3_9BACT</name>
<evidence type="ECO:0000313" key="5">
    <source>
        <dbReference type="EMBL" id="SDK58121.1"/>
    </source>
</evidence>
<keyword evidence="2" id="KW-0813">Transport</keyword>
<dbReference type="SUPFAM" id="SSF53807">
    <property type="entry name" value="Helical backbone' metal receptor"/>
    <property type="match status" value="1"/>
</dbReference>
<dbReference type="Gene3D" id="3.40.50.1980">
    <property type="entry name" value="Nitrogenase molybdenum iron protein domain"/>
    <property type="match status" value="2"/>
</dbReference>